<dbReference type="EMBL" id="VWOX01000005">
    <property type="protein sequence ID" value="KAA5543700.1"/>
    <property type="molecule type" value="Genomic_DNA"/>
</dbReference>
<feature type="transmembrane region" description="Helical" evidence="2">
    <location>
        <begin position="248"/>
        <end position="273"/>
    </location>
</feature>
<evidence type="ECO:0000256" key="1">
    <source>
        <dbReference type="SAM" id="MobiDB-lite"/>
    </source>
</evidence>
<keyword evidence="2" id="KW-0812">Transmembrane</keyword>
<feature type="compositionally biased region" description="Polar residues" evidence="1">
    <location>
        <begin position="305"/>
        <end position="318"/>
    </location>
</feature>
<dbReference type="AlphaFoldDB" id="A0A5M6DBC8"/>
<keyword evidence="2" id="KW-1133">Transmembrane helix</keyword>
<reference evidence="3 4" key="1">
    <citation type="submission" date="2019-08" db="EMBL/GenBank/DDBJ databases">
        <authorList>
            <person name="Dhanesh K."/>
            <person name="Kumar G."/>
            <person name="Sasikala C."/>
            <person name="Venkata Ramana C."/>
        </authorList>
    </citation>
    <scope>NUCLEOTIDE SEQUENCE [LARGE SCALE GENOMIC DNA]</scope>
    <source>
        <strain evidence="3 4">JC645</strain>
    </source>
</reference>
<sequence length="333" mass="37274">MQLDQTHVAVRVRTLSEIGDLALVLLHRYPTTLLVGFTLGALPWIVADGLLLYWIPITEAQFGLDDSEAFTELCRYAAWMALLVFLQTPAAGVITTIYLGEAVFEHKPTWRSAYQVARKQFWRWFYCLGVRRLAIPAMLLVAVRMFEPFHSGFDVAAPIAIFFAALLIRAGRPFLPEMILLERCPLRSKDPQEITLRRRARALHRPVGNDVGSRWLTISGTLVVIFAGLFYSLVWARGVTTGYWNFGLFTWLVLYPLALWTVGGLSVIVRMLAYLDTRIRLEGWDVELAVRAEAIRQFGAESEPTGRTSAAEPTSTGDNRLGETLVAGAGGTR</sequence>
<feature type="transmembrane region" description="Helical" evidence="2">
    <location>
        <begin position="121"/>
        <end position="143"/>
    </location>
</feature>
<feature type="region of interest" description="Disordered" evidence="1">
    <location>
        <begin position="300"/>
        <end position="333"/>
    </location>
</feature>
<protein>
    <submittedName>
        <fullName evidence="3">Uncharacterized protein</fullName>
    </submittedName>
</protein>
<dbReference type="RefSeq" id="WP_150076452.1">
    <property type="nucleotide sequence ID" value="NZ_VWOX01000005.1"/>
</dbReference>
<evidence type="ECO:0000313" key="4">
    <source>
        <dbReference type="Proteomes" id="UP000324479"/>
    </source>
</evidence>
<feature type="transmembrane region" description="Helical" evidence="2">
    <location>
        <begin position="215"/>
        <end position="236"/>
    </location>
</feature>
<evidence type="ECO:0000313" key="3">
    <source>
        <dbReference type="EMBL" id="KAA5543700.1"/>
    </source>
</evidence>
<feature type="transmembrane region" description="Helical" evidence="2">
    <location>
        <begin position="149"/>
        <end position="168"/>
    </location>
</feature>
<feature type="transmembrane region" description="Helical" evidence="2">
    <location>
        <begin position="33"/>
        <end position="56"/>
    </location>
</feature>
<name>A0A5M6DBC8_9BACT</name>
<comment type="caution">
    <text evidence="3">The sequence shown here is derived from an EMBL/GenBank/DDBJ whole genome shotgun (WGS) entry which is preliminary data.</text>
</comment>
<gene>
    <name evidence="3" type="ORF">FYK55_10930</name>
</gene>
<proteinExistence type="predicted"/>
<keyword evidence="4" id="KW-1185">Reference proteome</keyword>
<keyword evidence="2" id="KW-0472">Membrane</keyword>
<accession>A0A5M6DBC8</accession>
<dbReference type="Proteomes" id="UP000324479">
    <property type="component" value="Unassembled WGS sequence"/>
</dbReference>
<feature type="transmembrane region" description="Helical" evidence="2">
    <location>
        <begin position="76"/>
        <end position="100"/>
    </location>
</feature>
<organism evidence="3 4">
    <name type="scientific">Roseiconus nitratireducens</name>
    <dbReference type="NCBI Taxonomy" id="2605748"/>
    <lineage>
        <taxon>Bacteria</taxon>
        <taxon>Pseudomonadati</taxon>
        <taxon>Planctomycetota</taxon>
        <taxon>Planctomycetia</taxon>
        <taxon>Pirellulales</taxon>
        <taxon>Pirellulaceae</taxon>
        <taxon>Roseiconus</taxon>
    </lineage>
</organism>
<evidence type="ECO:0000256" key="2">
    <source>
        <dbReference type="SAM" id="Phobius"/>
    </source>
</evidence>